<evidence type="ECO:0000313" key="1">
    <source>
        <dbReference type="EMBL" id="KAH7995219.1"/>
    </source>
</evidence>
<protein>
    <submittedName>
        <fullName evidence="1">Uncharacterized protein</fullName>
    </submittedName>
</protein>
<proteinExistence type="predicted"/>
<organism evidence="1 2">
    <name type="scientific">Sphaerodactylus townsendi</name>
    <dbReference type="NCBI Taxonomy" id="933632"/>
    <lineage>
        <taxon>Eukaryota</taxon>
        <taxon>Metazoa</taxon>
        <taxon>Chordata</taxon>
        <taxon>Craniata</taxon>
        <taxon>Vertebrata</taxon>
        <taxon>Euteleostomi</taxon>
        <taxon>Lepidosauria</taxon>
        <taxon>Squamata</taxon>
        <taxon>Bifurcata</taxon>
        <taxon>Gekkota</taxon>
        <taxon>Sphaerodactylidae</taxon>
        <taxon>Sphaerodactylus</taxon>
    </lineage>
</organism>
<comment type="caution">
    <text evidence="1">The sequence shown here is derived from an EMBL/GenBank/DDBJ whole genome shotgun (WGS) entry which is preliminary data.</text>
</comment>
<evidence type="ECO:0000313" key="2">
    <source>
        <dbReference type="Proteomes" id="UP000827872"/>
    </source>
</evidence>
<accession>A0ACB8ESK9</accession>
<keyword evidence="2" id="KW-1185">Reference proteome</keyword>
<name>A0ACB8ESK9_9SAUR</name>
<reference evidence="1" key="1">
    <citation type="submission" date="2021-08" db="EMBL/GenBank/DDBJ databases">
        <title>The first chromosome-level gecko genome reveals the dynamic sex chromosomes of Neotropical dwarf geckos (Sphaerodactylidae: Sphaerodactylus).</title>
        <authorList>
            <person name="Pinto B.J."/>
            <person name="Keating S.E."/>
            <person name="Gamble T."/>
        </authorList>
    </citation>
    <scope>NUCLEOTIDE SEQUENCE</scope>
    <source>
        <strain evidence="1">TG3544</strain>
    </source>
</reference>
<dbReference type="Proteomes" id="UP000827872">
    <property type="component" value="Linkage Group LG07"/>
</dbReference>
<sequence>MQNNCNFQIRAKLDNFAKDTGTAKIAVHFISLEVHFISLLFKHNLCSMEGSRHSLIPCPPNDKNAEKHNFMAEDVFCWLLRREDLVSWLLFLTAPNVFSVR</sequence>
<gene>
    <name evidence="1" type="ORF">K3G42_022954</name>
</gene>
<dbReference type="EMBL" id="CM037620">
    <property type="protein sequence ID" value="KAH7995219.1"/>
    <property type="molecule type" value="Genomic_DNA"/>
</dbReference>